<comment type="cofactor">
    <cofactor evidence="1">
        <name>Zn(2+)</name>
        <dbReference type="ChEBI" id="CHEBI:29105"/>
    </cofactor>
</comment>
<comment type="similarity">
    <text evidence="2">Belongs to the peptidase M35 family.</text>
</comment>
<dbReference type="PANTHER" id="PTHR37016">
    <property type="match status" value="1"/>
</dbReference>
<dbReference type="Pfam" id="PF14521">
    <property type="entry name" value="Aspzincin_M35"/>
    <property type="match status" value="1"/>
</dbReference>
<proteinExistence type="inferred from homology"/>
<evidence type="ECO:0000313" key="10">
    <source>
        <dbReference type="Proteomes" id="UP000067626"/>
    </source>
</evidence>
<evidence type="ECO:0000256" key="1">
    <source>
        <dbReference type="ARBA" id="ARBA00001947"/>
    </source>
</evidence>
<evidence type="ECO:0000256" key="6">
    <source>
        <dbReference type="ARBA" id="ARBA00022833"/>
    </source>
</evidence>
<reference evidence="9 10" key="1">
    <citation type="submission" date="2015-07" db="EMBL/GenBank/DDBJ databases">
        <title>Genome analysis of myxobacterium Chondromyces crocatus Cm c5 reveals a high potential for natural compound synthesis and the genetic basis for the loss of fruiting body formation.</title>
        <authorList>
            <person name="Zaburannyi N."/>
            <person name="Bunk B."/>
            <person name="Maier J."/>
            <person name="Overmann J."/>
            <person name="Mueller R."/>
        </authorList>
    </citation>
    <scope>NUCLEOTIDE SEQUENCE [LARGE SCALE GENOMIC DNA]</scope>
    <source>
        <strain evidence="9 10">Cm c5</strain>
    </source>
</reference>
<sequence length="391" mass="41492">MRPVVKESYAMNKSLRGRLGAVLGGALGLGSLSGCMVPGGEVGMEGEGPIARSGALQVSLSGADVALMAQDEVTVTVTFTNASTEPVRVPRWYTGGEAIQERVLEVTRDGTEVAYLGPIVKRMAPRDADLITLLPGEQVERVVVLSDDYDLSVSGAYAVSFRVDGEAHDGEVGGTAAAGAMRPGAALASARAPDLSLWIEGRSNWVQESRARRKASAVDALTFSGGCSTSRQSTIVQAMDAAETYAQGAHEYLTTTTPSGTGRYKTWFGTYTTARWATAQKQFLAIRDAFVGQDVTVDCSCTDSGVYAYVYPREPYNIYVCGAFWSAPMTGTDSKGGTLVHEMSHFAVVAETDDHAYGHTAAKNLAKSSPTKALNNADNHEFFAENTPTLL</sequence>
<dbReference type="Gene3D" id="2.60.40.2970">
    <property type="match status" value="1"/>
</dbReference>
<dbReference type="PROSITE" id="PS51257">
    <property type="entry name" value="PROKAR_LIPOPROTEIN"/>
    <property type="match status" value="1"/>
</dbReference>
<keyword evidence="10" id="KW-1185">Reference proteome</keyword>
<dbReference type="GO" id="GO:0006508">
    <property type="term" value="P:proteolysis"/>
    <property type="evidence" value="ECO:0007669"/>
    <property type="project" value="UniProtKB-KW"/>
</dbReference>
<evidence type="ECO:0000313" key="9">
    <source>
        <dbReference type="EMBL" id="AKT37116.1"/>
    </source>
</evidence>
<dbReference type="GO" id="GO:0046872">
    <property type="term" value="F:metal ion binding"/>
    <property type="evidence" value="ECO:0007669"/>
    <property type="project" value="UniProtKB-KW"/>
</dbReference>
<dbReference type="SMART" id="SM01351">
    <property type="entry name" value="Aspzincin_M35"/>
    <property type="match status" value="1"/>
</dbReference>
<dbReference type="InterPro" id="IPR024079">
    <property type="entry name" value="MetalloPept_cat_dom_sf"/>
</dbReference>
<dbReference type="InterPro" id="IPR029463">
    <property type="entry name" value="Lys_MEP"/>
</dbReference>
<evidence type="ECO:0000256" key="5">
    <source>
        <dbReference type="ARBA" id="ARBA00022801"/>
    </source>
</evidence>
<dbReference type="KEGG" id="ccro:CMC5_012460"/>
<keyword evidence="3" id="KW-0645">Protease</keyword>
<accession>A0A0K1E8B8</accession>
<keyword evidence="7" id="KW-0482">Metalloprotease</keyword>
<dbReference type="CDD" id="cd11306">
    <property type="entry name" value="M35_peptidyl-Lys"/>
    <property type="match status" value="1"/>
</dbReference>
<feature type="domain" description="Lysine-specific metallo-endopeptidase" evidence="8">
    <location>
        <begin position="251"/>
        <end position="385"/>
    </location>
</feature>
<dbReference type="GO" id="GO:0004222">
    <property type="term" value="F:metalloendopeptidase activity"/>
    <property type="evidence" value="ECO:0007669"/>
    <property type="project" value="InterPro"/>
</dbReference>
<evidence type="ECO:0000256" key="4">
    <source>
        <dbReference type="ARBA" id="ARBA00022723"/>
    </source>
</evidence>
<name>A0A0K1E8B8_CHOCO</name>
<keyword evidence="6" id="KW-0862">Zinc</keyword>
<evidence type="ECO:0000256" key="2">
    <source>
        <dbReference type="ARBA" id="ARBA00010279"/>
    </source>
</evidence>
<evidence type="ECO:0000256" key="7">
    <source>
        <dbReference type="ARBA" id="ARBA00023049"/>
    </source>
</evidence>
<dbReference type="InterPro" id="IPR034115">
    <property type="entry name" value="M35_peptidyl-Lys"/>
</dbReference>
<dbReference type="InterPro" id="IPR050414">
    <property type="entry name" value="Fungal_M35_metalloproteases"/>
</dbReference>
<dbReference type="AlphaFoldDB" id="A0A0K1E8B8"/>
<dbReference type="STRING" id="52.CMC5_012460"/>
<organism evidence="9 10">
    <name type="scientific">Chondromyces crocatus</name>
    <dbReference type="NCBI Taxonomy" id="52"/>
    <lineage>
        <taxon>Bacteria</taxon>
        <taxon>Pseudomonadati</taxon>
        <taxon>Myxococcota</taxon>
        <taxon>Polyangia</taxon>
        <taxon>Polyangiales</taxon>
        <taxon>Polyangiaceae</taxon>
        <taxon>Chondromyces</taxon>
    </lineage>
</organism>
<keyword evidence="5" id="KW-0378">Hydrolase</keyword>
<evidence type="ECO:0000259" key="8">
    <source>
        <dbReference type="SMART" id="SM01351"/>
    </source>
</evidence>
<dbReference type="PATRIC" id="fig|52.7.peg.1328"/>
<keyword evidence="4" id="KW-0479">Metal-binding</keyword>
<evidence type="ECO:0000256" key="3">
    <source>
        <dbReference type="ARBA" id="ARBA00022670"/>
    </source>
</evidence>
<dbReference type="Gene3D" id="3.40.390.10">
    <property type="entry name" value="Collagenase (Catalytic Domain)"/>
    <property type="match status" value="1"/>
</dbReference>
<dbReference type="Proteomes" id="UP000067626">
    <property type="component" value="Chromosome"/>
</dbReference>
<dbReference type="PANTHER" id="PTHR37016:SF3">
    <property type="entry name" value="NEUTRAL PROTEASE 2-RELATED"/>
    <property type="match status" value="1"/>
</dbReference>
<dbReference type="SUPFAM" id="SSF55486">
    <property type="entry name" value="Metalloproteases ('zincins'), catalytic domain"/>
    <property type="match status" value="1"/>
</dbReference>
<dbReference type="EMBL" id="CP012159">
    <property type="protein sequence ID" value="AKT37116.1"/>
    <property type="molecule type" value="Genomic_DNA"/>
</dbReference>
<gene>
    <name evidence="9" type="ORF">CMC5_012460</name>
</gene>
<protein>
    <submittedName>
        <fullName evidence="9">Peptidase M35</fullName>
    </submittedName>
</protein>